<dbReference type="InParanoid" id="F4P8J2"/>
<dbReference type="GO" id="GO:0005737">
    <property type="term" value="C:cytoplasm"/>
    <property type="evidence" value="ECO:0007669"/>
    <property type="project" value="UniProtKB-ARBA"/>
</dbReference>
<dbReference type="GO" id="GO:0012505">
    <property type="term" value="C:endomembrane system"/>
    <property type="evidence" value="ECO:0007669"/>
    <property type="project" value="UniProtKB-ARBA"/>
</dbReference>
<dbReference type="OrthoDB" id="10258608at2759"/>
<reference evidence="3 4" key="1">
    <citation type="submission" date="2009-12" db="EMBL/GenBank/DDBJ databases">
        <title>The draft genome of Batrachochytrium dendrobatidis.</title>
        <authorList>
            <consortium name="US DOE Joint Genome Institute (JGI-PGF)"/>
            <person name="Kuo A."/>
            <person name="Salamov A."/>
            <person name="Schmutz J."/>
            <person name="Lucas S."/>
            <person name="Pitluck S."/>
            <person name="Rosenblum E."/>
            <person name="Stajich J."/>
            <person name="Eisen M."/>
            <person name="Grigoriev I.V."/>
        </authorList>
    </citation>
    <scope>NUCLEOTIDE SEQUENCE [LARGE SCALE GENOMIC DNA]</scope>
    <source>
        <strain evidence="4">JAM81 / FGSC 10211</strain>
    </source>
</reference>
<dbReference type="GO" id="GO:0016192">
    <property type="term" value="P:vesicle-mediated transport"/>
    <property type="evidence" value="ECO:0007669"/>
    <property type="project" value="UniProtKB-ARBA"/>
</dbReference>
<keyword evidence="4" id="KW-1185">Reference proteome</keyword>
<dbReference type="HOGENOM" id="CLU_001204_3_1_1"/>
<proteinExistence type="predicted"/>
<feature type="region of interest" description="Disordered" evidence="1">
    <location>
        <begin position="1841"/>
        <end position="1863"/>
    </location>
</feature>
<name>F4P8J2_BATDJ</name>
<dbReference type="FunCoup" id="F4P8J2">
    <property type="interactions" value="575"/>
</dbReference>
<evidence type="ECO:0000313" key="4">
    <source>
        <dbReference type="Proteomes" id="UP000007241"/>
    </source>
</evidence>
<dbReference type="Gene3D" id="1.10.220.20">
    <property type="match status" value="1"/>
</dbReference>
<feature type="region of interest" description="Disordered" evidence="1">
    <location>
        <begin position="66"/>
        <end position="91"/>
    </location>
</feature>
<dbReference type="SMART" id="SM00222">
    <property type="entry name" value="Sec7"/>
    <property type="match status" value="1"/>
</dbReference>
<organism evidence="3 4">
    <name type="scientific">Batrachochytrium dendrobatidis (strain JAM81 / FGSC 10211)</name>
    <name type="common">Frog chytrid fungus</name>
    <dbReference type="NCBI Taxonomy" id="684364"/>
    <lineage>
        <taxon>Eukaryota</taxon>
        <taxon>Fungi</taxon>
        <taxon>Fungi incertae sedis</taxon>
        <taxon>Chytridiomycota</taxon>
        <taxon>Chytridiomycota incertae sedis</taxon>
        <taxon>Chytridiomycetes</taxon>
        <taxon>Rhizophydiales</taxon>
        <taxon>Rhizophydiales incertae sedis</taxon>
        <taxon>Batrachochytrium</taxon>
    </lineage>
</organism>
<protein>
    <recommendedName>
        <fullName evidence="2">SEC7 domain-containing protein</fullName>
    </recommendedName>
</protein>
<feature type="compositionally biased region" description="Polar residues" evidence="1">
    <location>
        <begin position="1842"/>
        <end position="1863"/>
    </location>
</feature>
<dbReference type="CDD" id="cd00171">
    <property type="entry name" value="Sec7"/>
    <property type="match status" value="1"/>
</dbReference>
<gene>
    <name evidence="3" type="ORF">BATDEDRAFT_90433</name>
</gene>
<dbReference type="Gene3D" id="1.10.1000.11">
    <property type="entry name" value="Arf Nucleotide-binding Site Opener,domain 2"/>
    <property type="match status" value="1"/>
</dbReference>
<dbReference type="SUPFAM" id="SSF48425">
    <property type="entry name" value="Sec7 domain"/>
    <property type="match status" value="1"/>
</dbReference>
<dbReference type="PANTHER" id="PTHR10663">
    <property type="entry name" value="GUANYL-NUCLEOTIDE EXCHANGE FACTOR"/>
    <property type="match status" value="1"/>
</dbReference>
<dbReference type="InterPro" id="IPR023394">
    <property type="entry name" value="Sec7_C_sf"/>
</dbReference>
<dbReference type="STRING" id="684364.F4P8J2"/>
<dbReference type="Pfam" id="PF01369">
    <property type="entry name" value="Sec7"/>
    <property type="match status" value="1"/>
</dbReference>
<dbReference type="Proteomes" id="UP000007241">
    <property type="component" value="Unassembled WGS sequence"/>
</dbReference>
<dbReference type="PANTHER" id="PTHR10663:SF388">
    <property type="entry name" value="GOLGI-SPECIFIC BREFELDIN A-RESISTANCE GUANINE NUCLEOTIDE EXCHANGE FACTOR 1"/>
    <property type="match status" value="1"/>
</dbReference>
<dbReference type="InterPro" id="IPR035999">
    <property type="entry name" value="Sec7_dom_sf"/>
</dbReference>
<dbReference type="InterPro" id="IPR056604">
    <property type="entry name" value="GBF1-like_TPR"/>
</dbReference>
<evidence type="ECO:0000313" key="3">
    <source>
        <dbReference type="EMBL" id="EGF78499.1"/>
    </source>
</evidence>
<dbReference type="InterPro" id="IPR000904">
    <property type="entry name" value="Sec7_dom"/>
</dbReference>
<dbReference type="GO" id="GO:0032012">
    <property type="term" value="P:regulation of ARF protein signal transduction"/>
    <property type="evidence" value="ECO:0007669"/>
    <property type="project" value="InterPro"/>
</dbReference>
<dbReference type="OMA" id="CRDIRHH"/>
<dbReference type="PROSITE" id="PS50190">
    <property type="entry name" value="SEC7"/>
    <property type="match status" value="1"/>
</dbReference>
<dbReference type="EMBL" id="GL882888">
    <property type="protein sequence ID" value="EGF78499.1"/>
    <property type="molecule type" value="Genomic_DNA"/>
</dbReference>
<evidence type="ECO:0000256" key="1">
    <source>
        <dbReference type="SAM" id="MobiDB-lite"/>
    </source>
</evidence>
<feature type="domain" description="SEC7" evidence="2">
    <location>
        <begin position="832"/>
        <end position="1023"/>
    </location>
</feature>
<dbReference type="GeneID" id="18243882"/>
<dbReference type="RefSeq" id="XP_006680865.1">
    <property type="nucleotide sequence ID" value="XM_006680802.1"/>
</dbReference>
<sequence>MSLLMPDRPASSATSLASRYRPELSWDQIVSAEIASVTSSMRRNARWSIDRNHRQDSLIQATLNQQNHRQNNAEQDDSSSPHLTAGRTNGASGSNAYDYLADISLRESSGLEYLRMFTDLASRRDPSLRAGPFPTLPESLLLQGFSRLKARLTIIQNLRDLDPLHLLDPFLNVIKSGETNGHITGVALESVETFINYHPHHPDLSSAVVALADAVTHCRFEGTDIVSDEVVLSRVLRLFRTIVLSDAGKKCLDDKSLCAMVEVSFGIHYPSRISEMLRKSAEETLLVLVQSAFERLAVITKEREHRQTLKSKVSMSRGLRNHASSTLSEDYISPLRYGGLENETSQSELIDFNSSPNRQQKELTNSSQDLTAVSSQPFGLPAILEITRVLITLIDPSNRTQTDSLHRVLGLRLLRRGLEISGKSLGKWIGFGYAVSEQLKKTPEKSRKPEVTRRTSCSMEMKITTEHPAQVVSVHPNGDMLHSDGLHRIVDVGSPQLIPELRNNEVTDITLDSTSLSDESEQPLLDKKTHETIASEQTLAPDITLKQDLTCDDKKPLLEDTEQDLENNASLLTTTHQELHADLHADFQRMAISLRDMITNDLCKHLFLLLYNSNVTFTNPPSWQTLSLLTQLLKTILALFNTVREYLFPQQQWLIQFLIQQCVSGVVGWDIEDWATPSGSFNDYVRSRGETSPVSGNQRLGYEIIVGEVREIYLETLLQLARSPSFFVDMYVYYDSDMMSSCHLFEELLGFLSKSSFPDLTPGGPATSSIHQAQCFDGLLLFLRRLVDRRNMIGRLPEVLSHNIFEPKPSNAAVSDLFSGTEQETAAYAPQTLVNNRKRKRIMSEGAAKFNASLKEGIKFFQEHGILPDPLTPISMAHFFAYTPNLSKKFIGEYFSKPQNVETLGLFVELFDFHGKRIDEAMRILLEKFRIPGESQQIERVMDAFSKWYFESIQDDPNREIATESDTAVLAFSVIMLNTDQHNPQVKRRMTFHDYSRNVRGLNSGKDFSIDYLREIYDAIKHTEIVMAEEQGGELSFNFKWRQILARAPEIVQLSNRDTTVYNKDMFISIWGPMLAAIFYTFDNAEDNMSLQKAIAGVQHCAVLASHYDLSHVFDYIIISLLRMTGLNKSSRVLPVEKDIAALQLMFEPQLLDTASLSDSELTLLRRRERAHQPDRWLVDFGGNYRGQAAAVLAFNLASDYGNTIRESWKHIIYSIGNLFLHQILPISLLAVEHFGHDNVLIPRVKPSTLNKQANEVTSTRKEAGIFSTLSQLLSLGSQQYNDDYDLHPDDIVYERMASECVTLCRIEELIADTRFLEEPTLTNLVTTLIEACYTDPVKMDGAHNSLADQQPLVKEPVASQDKVFSESCVFQLELLLNITLRNRDRIQILWPQISAHLMEVFSNPTFAPPAFLDHAVSCLLRLLLRLLHVEEIQTEIFGLLDKVSKFPADLMHAVGESLVAGLLSVLMTNISIVAKHQSRWLTVLHVLSATSSHPGAASFGFEAACLLVSNHPDSPVTADNFGECVDLLISFVTATASSTGAITTSTELQPLISNVQIGHVSGHTSPARVSVREQRSQTEARSPLLVHRAEPICSTQLSPLDRALMAIEKLYKLQTKIPKLIETTGIQSKRAWFEFWLPVLSGLSQLCYHPLREVRQQALTLLQRSLLSTELEMSLGETATIVSVECRVDCFDNVLYPLLDELLRPEVYRLNPHGIEETRVRAVALLSKIFLRFMPLLVNSKELPRIWVRILQYVCQFLGAGGRQRREFVVEGVQESLKNLLLVLSAEGILWQPKSTDNPADVNLWELTWSTIGQFLPSLQDELFPPTQVLPLQPAALSEALPSQTGQPADSGATQEASLPSE</sequence>
<dbReference type="GO" id="GO:0005085">
    <property type="term" value="F:guanyl-nucleotide exchange factor activity"/>
    <property type="evidence" value="ECO:0000318"/>
    <property type="project" value="GO_Central"/>
</dbReference>
<dbReference type="Pfam" id="PF23325">
    <property type="entry name" value="TPR_28"/>
    <property type="match status" value="1"/>
</dbReference>
<accession>F4P8J2</accession>
<evidence type="ECO:0000259" key="2">
    <source>
        <dbReference type="PROSITE" id="PS50190"/>
    </source>
</evidence>